<name>A0A4Y2EM63_ARAVE</name>
<comment type="caution">
    <text evidence="1">The sequence shown here is derived from an EMBL/GenBank/DDBJ whole genome shotgun (WGS) entry which is preliminary data.</text>
</comment>
<keyword evidence="2" id="KW-1185">Reference proteome</keyword>
<evidence type="ECO:0000313" key="1">
    <source>
        <dbReference type="EMBL" id="GBM29627.1"/>
    </source>
</evidence>
<reference evidence="1 2" key="1">
    <citation type="journal article" date="2019" name="Sci. Rep.">
        <title>Orb-weaving spider Araneus ventricosus genome elucidates the spidroin gene catalogue.</title>
        <authorList>
            <person name="Kono N."/>
            <person name="Nakamura H."/>
            <person name="Ohtoshi R."/>
            <person name="Moran D.A.P."/>
            <person name="Shinohara A."/>
            <person name="Yoshida Y."/>
            <person name="Fujiwara M."/>
            <person name="Mori M."/>
            <person name="Tomita M."/>
            <person name="Arakawa K."/>
        </authorList>
    </citation>
    <scope>NUCLEOTIDE SEQUENCE [LARGE SCALE GENOMIC DNA]</scope>
</reference>
<gene>
    <name evidence="1" type="ORF">AVEN_130102_1</name>
</gene>
<evidence type="ECO:0000313" key="2">
    <source>
        <dbReference type="Proteomes" id="UP000499080"/>
    </source>
</evidence>
<organism evidence="1 2">
    <name type="scientific">Araneus ventricosus</name>
    <name type="common">Orbweaver spider</name>
    <name type="synonym">Epeira ventricosa</name>
    <dbReference type="NCBI Taxonomy" id="182803"/>
    <lineage>
        <taxon>Eukaryota</taxon>
        <taxon>Metazoa</taxon>
        <taxon>Ecdysozoa</taxon>
        <taxon>Arthropoda</taxon>
        <taxon>Chelicerata</taxon>
        <taxon>Arachnida</taxon>
        <taxon>Araneae</taxon>
        <taxon>Araneomorphae</taxon>
        <taxon>Entelegynae</taxon>
        <taxon>Araneoidea</taxon>
        <taxon>Araneidae</taxon>
        <taxon>Araneus</taxon>
    </lineage>
</organism>
<sequence>MCISRIMDCENRPEHNPNLNKSSNHTISMTYIRNSFCNRAWAVSNLPQSVRLQSTDLCGCVEEGRPIQYATECPLTSNNGVLHFTAFSQGFGSGRLEKIEVSYIFLR</sequence>
<proteinExistence type="predicted"/>
<dbReference type="EMBL" id="BGPR01000640">
    <property type="protein sequence ID" value="GBM29627.1"/>
    <property type="molecule type" value="Genomic_DNA"/>
</dbReference>
<accession>A0A4Y2EM63</accession>
<protein>
    <submittedName>
        <fullName evidence="1">Uncharacterized protein</fullName>
    </submittedName>
</protein>
<dbReference type="Proteomes" id="UP000499080">
    <property type="component" value="Unassembled WGS sequence"/>
</dbReference>
<dbReference type="AlphaFoldDB" id="A0A4Y2EM63"/>